<protein>
    <recommendedName>
        <fullName evidence="1">protein-disulfide reductase</fullName>
        <ecNumber evidence="1">1.8.1.8</ecNumber>
    </recommendedName>
</protein>
<keyword evidence="3" id="KW-0560">Oxidoreductase</keyword>
<keyword evidence="2" id="KW-0677">Repeat</keyword>
<dbReference type="RefSeq" id="XP_020092806.1">
    <property type="nucleotide sequence ID" value="XM_020237217.1"/>
</dbReference>
<evidence type="ECO:0000256" key="2">
    <source>
        <dbReference type="ARBA" id="ARBA00022737"/>
    </source>
</evidence>
<dbReference type="PROSITE" id="PS51352">
    <property type="entry name" value="THIOREDOXIN_2"/>
    <property type="match status" value="2"/>
</dbReference>
<feature type="domain" description="Thioredoxin" evidence="8">
    <location>
        <begin position="10"/>
        <end position="160"/>
    </location>
</feature>
<evidence type="ECO:0000256" key="3">
    <source>
        <dbReference type="ARBA" id="ARBA00023002"/>
    </source>
</evidence>
<gene>
    <name evidence="10" type="primary">LOC109713216</name>
</gene>
<dbReference type="InterPro" id="IPR012336">
    <property type="entry name" value="Thioredoxin-like_fold"/>
</dbReference>
<dbReference type="CDD" id="cd03009">
    <property type="entry name" value="TryX_like_TryX_NRX"/>
    <property type="match status" value="2"/>
</dbReference>
<evidence type="ECO:0000256" key="1">
    <source>
        <dbReference type="ARBA" id="ARBA00012612"/>
    </source>
</evidence>
<reference evidence="10" key="2">
    <citation type="submission" date="2025-08" db="UniProtKB">
        <authorList>
            <consortium name="RefSeq"/>
        </authorList>
    </citation>
    <scope>IDENTIFICATION</scope>
    <source>
        <tissue evidence="10">Leaf</tissue>
    </source>
</reference>
<dbReference type="GeneID" id="109713216"/>
<dbReference type="InterPro" id="IPR045870">
    <property type="entry name" value="TryX_NRX_thioredoxin_dom"/>
</dbReference>
<comment type="similarity">
    <text evidence="5">Belongs to the nucleoredoxin family.</text>
</comment>
<dbReference type="SUPFAM" id="SSF52833">
    <property type="entry name" value="Thioredoxin-like"/>
    <property type="match status" value="3"/>
</dbReference>
<dbReference type="OrthoDB" id="409136at2759"/>
<dbReference type="GO" id="GO:0004791">
    <property type="term" value="F:thioredoxin-disulfide reductase (NADPH) activity"/>
    <property type="evidence" value="ECO:0007669"/>
    <property type="project" value="InterPro"/>
</dbReference>
<dbReference type="Proteomes" id="UP000515123">
    <property type="component" value="Linkage group 1"/>
</dbReference>
<dbReference type="AlphaFoldDB" id="A0A6P5F9D9"/>
<dbReference type="PANTHER" id="PTHR13871">
    <property type="entry name" value="THIOREDOXIN"/>
    <property type="match status" value="1"/>
</dbReference>
<comment type="catalytic activity">
    <reaction evidence="7">
        <text>[protein]-dithiol + NADP(+) = [protein]-disulfide + NADPH + H(+)</text>
        <dbReference type="Rhea" id="RHEA:18753"/>
        <dbReference type="Rhea" id="RHEA-COMP:10593"/>
        <dbReference type="Rhea" id="RHEA-COMP:10594"/>
        <dbReference type="ChEBI" id="CHEBI:15378"/>
        <dbReference type="ChEBI" id="CHEBI:29950"/>
        <dbReference type="ChEBI" id="CHEBI:50058"/>
        <dbReference type="ChEBI" id="CHEBI:57783"/>
        <dbReference type="ChEBI" id="CHEBI:58349"/>
        <dbReference type="EC" id="1.8.1.8"/>
    </reaction>
</comment>
<name>A0A6P5F9D9_ANACO</name>
<proteinExistence type="inferred from homology"/>
<evidence type="ECO:0000313" key="9">
    <source>
        <dbReference type="Proteomes" id="UP000515123"/>
    </source>
</evidence>
<dbReference type="Gramene" id="Aco009494.1.mrna1">
    <property type="protein sequence ID" value="Aco009494.1.mrna1"/>
    <property type="gene ID" value="Aco009494.1.path1"/>
</dbReference>
<reference evidence="9" key="1">
    <citation type="journal article" date="2015" name="Nat. Genet.">
        <title>The pineapple genome and the evolution of CAM photosynthesis.</title>
        <authorList>
            <person name="Ming R."/>
            <person name="VanBuren R."/>
            <person name="Wai C.M."/>
            <person name="Tang H."/>
            <person name="Schatz M.C."/>
            <person name="Bowers J.E."/>
            <person name="Lyons E."/>
            <person name="Wang M.L."/>
            <person name="Chen J."/>
            <person name="Biggers E."/>
            <person name="Zhang J."/>
            <person name="Huang L."/>
            <person name="Zhang L."/>
            <person name="Miao W."/>
            <person name="Zhang J."/>
            <person name="Ye Z."/>
            <person name="Miao C."/>
            <person name="Lin Z."/>
            <person name="Wang H."/>
            <person name="Zhou H."/>
            <person name="Yim W.C."/>
            <person name="Priest H.D."/>
            <person name="Zheng C."/>
            <person name="Woodhouse M."/>
            <person name="Edger P.P."/>
            <person name="Guyot R."/>
            <person name="Guo H.B."/>
            <person name="Guo H."/>
            <person name="Zheng G."/>
            <person name="Singh R."/>
            <person name="Sharma A."/>
            <person name="Min X."/>
            <person name="Zheng Y."/>
            <person name="Lee H."/>
            <person name="Gurtowski J."/>
            <person name="Sedlazeck F.J."/>
            <person name="Harkess A."/>
            <person name="McKain M.R."/>
            <person name="Liao Z."/>
            <person name="Fang J."/>
            <person name="Liu J."/>
            <person name="Zhang X."/>
            <person name="Zhang Q."/>
            <person name="Hu W."/>
            <person name="Qin Y."/>
            <person name="Wang K."/>
            <person name="Chen L.Y."/>
            <person name="Shirley N."/>
            <person name="Lin Y.R."/>
            <person name="Liu L.Y."/>
            <person name="Hernandez A.G."/>
            <person name="Wright C.L."/>
            <person name="Bulone V."/>
            <person name="Tuskan G.A."/>
            <person name="Heath K."/>
            <person name="Zee F."/>
            <person name="Moore P.H."/>
            <person name="Sunkar R."/>
            <person name="Leebens-Mack J.H."/>
            <person name="Mockler T."/>
            <person name="Bennetzen J.L."/>
            <person name="Freeling M."/>
            <person name="Sankoff D."/>
            <person name="Paterson A.H."/>
            <person name="Zhu X."/>
            <person name="Yang X."/>
            <person name="Smith J.A."/>
            <person name="Cushman J.C."/>
            <person name="Paull R.E."/>
            <person name="Yu Q."/>
        </authorList>
    </citation>
    <scope>NUCLEOTIDE SEQUENCE [LARGE SCALE GENOMIC DNA]</scope>
    <source>
        <strain evidence="9">cv. F153</strain>
    </source>
</reference>
<organism evidence="9 10">
    <name type="scientific">Ananas comosus</name>
    <name type="common">Pineapple</name>
    <name type="synonym">Ananas ananas</name>
    <dbReference type="NCBI Taxonomy" id="4615"/>
    <lineage>
        <taxon>Eukaryota</taxon>
        <taxon>Viridiplantae</taxon>
        <taxon>Streptophyta</taxon>
        <taxon>Embryophyta</taxon>
        <taxon>Tracheophyta</taxon>
        <taxon>Spermatophyta</taxon>
        <taxon>Magnoliopsida</taxon>
        <taxon>Liliopsida</taxon>
        <taxon>Poales</taxon>
        <taxon>Bromeliaceae</taxon>
        <taxon>Bromelioideae</taxon>
        <taxon>Ananas</taxon>
    </lineage>
</organism>
<evidence type="ECO:0000256" key="6">
    <source>
        <dbReference type="ARBA" id="ARBA00047388"/>
    </source>
</evidence>
<dbReference type="InterPro" id="IPR013766">
    <property type="entry name" value="Thioredoxin_domain"/>
</dbReference>
<evidence type="ECO:0000313" key="10">
    <source>
        <dbReference type="RefSeq" id="XP_020092806.1"/>
    </source>
</evidence>
<sequence>MKSTINGDLSSLLAGAERDYLVRSNGNKVKISNLDASTVGLYFSSKGCGPCRRFTPKLVEAYNELSSRGDSFEIVFVPCDRAEDAFDEYFSKMPWLAVPFSDSSSRERLGDLFKVVNIPNLTIIDRSGNVVFEKGVQFVGEYGADVYPFTPEKVLKLEEEKEAAKREQTLRSLLVSPTRDYVVSNNGDKVPVSELEGKVVGLYFTVSHRSSDDDFTPVLNQLYEKLKEIGENFEVVLISLEEEESTYNESFAKMPWLAVPFKDKICDRLFHYFELQAIPTLVIVGADGKTLNNNVAEIVEGYGTEALQWFPFSPEKMEIVAEKAREKAEKQTLESILVHGELDHVVRNGDTKVPVAELIGKNILLYFSAQWCRRCRAFLPKLVEEYHKIKEKDDAFEVIFISYDEDQNSYNDFFSSMPWLALPFKDERVDSLSRIFKIRSIPSLIAIGATGRTITDNAKELLTIYGADAYPFTAERIKELEEEKKNDEEQKAKEGFVCDGGVCRRA</sequence>
<evidence type="ECO:0000256" key="5">
    <source>
        <dbReference type="ARBA" id="ARBA00025782"/>
    </source>
</evidence>
<comment type="catalytic activity">
    <reaction evidence="6">
        <text>[protein]-dithiol + NAD(+) = [protein]-disulfide + NADH + H(+)</text>
        <dbReference type="Rhea" id="RHEA:18749"/>
        <dbReference type="Rhea" id="RHEA-COMP:10593"/>
        <dbReference type="Rhea" id="RHEA-COMP:10594"/>
        <dbReference type="ChEBI" id="CHEBI:15378"/>
        <dbReference type="ChEBI" id="CHEBI:29950"/>
        <dbReference type="ChEBI" id="CHEBI:50058"/>
        <dbReference type="ChEBI" id="CHEBI:57540"/>
        <dbReference type="ChEBI" id="CHEBI:57945"/>
        <dbReference type="EC" id="1.8.1.8"/>
    </reaction>
</comment>
<dbReference type="PANTHER" id="PTHR13871:SF96">
    <property type="entry name" value="THIOREDOXIN DOMAIN-CONTAINING PROTEIN"/>
    <property type="match status" value="1"/>
</dbReference>
<dbReference type="Pfam" id="PF13905">
    <property type="entry name" value="Thioredoxin_8"/>
    <property type="match status" value="3"/>
</dbReference>
<dbReference type="EC" id="1.8.1.8" evidence="1"/>
<keyword evidence="4" id="KW-0520">NAD</keyword>
<accession>A0A6P5F9D9</accession>
<dbReference type="Gene3D" id="3.40.30.10">
    <property type="entry name" value="Glutaredoxin"/>
    <property type="match status" value="3"/>
</dbReference>
<dbReference type="InterPro" id="IPR036249">
    <property type="entry name" value="Thioredoxin-like_sf"/>
</dbReference>
<evidence type="ECO:0000256" key="7">
    <source>
        <dbReference type="ARBA" id="ARBA00047804"/>
    </source>
</evidence>
<evidence type="ECO:0000256" key="4">
    <source>
        <dbReference type="ARBA" id="ARBA00023027"/>
    </source>
</evidence>
<keyword evidence="9" id="KW-1185">Reference proteome</keyword>
<evidence type="ECO:0000259" key="8">
    <source>
        <dbReference type="PROSITE" id="PS51352"/>
    </source>
</evidence>
<feature type="domain" description="Thioredoxin" evidence="8">
    <location>
        <begin position="322"/>
        <end position="482"/>
    </location>
</feature>
<dbReference type="InterPro" id="IPR052259">
    <property type="entry name" value="Nucleoredoxin-like"/>
</dbReference>